<name>A7NMI6_ROSCS</name>
<dbReference type="SUPFAM" id="SSF56672">
    <property type="entry name" value="DNA/RNA polymerases"/>
    <property type="match status" value="2"/>
</dbReference>
<dbReference type="InterPro" id="IPR051083">
    <property type="entry name" value="GrpII_Intron_Splice-Mob/Def"/>
</dbReference>
<feature type="domain" description="Reverse transcriptase" evidence="2">
    <location>
        <begin position="63"/>
        <end position="402"/>
    </location>
</feature>
<protein>
    <submittedName>
        <fullName evidence="3">RNA-directed DNA polymerase (Reverse transcriptase)</fullName>
    </submittedName>
</protein>
<evidence type="ECO:0000256" key="1">
    <source>
        <dbReference type="SAM" id="Coils"/>
    </source>
</evidence>
<evidence type="ECO:0000259" key="2">
    <source>
        <dbReference type="PROSITE" id="PS50878"/>
    </source>
</evidence>
<dbReference type="eggNOG" id="COG3344">
    <property type="taxonomic scope" value="Bacteria"/>
</dbReference>
<keyword evidence="4" id="KW-1185">Reference proteome</keyword>
<keyword evidence="1" id="KW-0175">Coiled coil</keyword>
<dbReference type="OrthoDB" id="140258at2"/>
<evidence type="ECO:0000313" key="4">
    <source>
        <dbReference type="Proteomes" id="UP000000263"/>
    </source>
</evidence>
<sequence>MPLFPRYNGPPLLPQICSVENLTLAWRRVRSNIHVARRGRSAGPDAVTLRDFEADWTRQMAQLADELQQGTYRPLPAKRIAIPKASGGERAIAILSVRDRVAQRAVQQVLDPLFDPCFLDCSYGCRPHVGVPEAVARVQRYADQGLGWVVDADIAGYFDAIDQRVLLGLVRQRIDELPVLKLIAQWLEAGMLPGDAALPDEAPATPLQHGEAVLRQVMSWGAERLPPPPTGPYAAAAWEMPGGSVDDGWTVRRSGLESHLWTAMMLARPAIDGARRALPYLQRIGARRLAVVGAVAVGALALSEAVARMHTAQSRGTPQGGALSPLLANIYLHPFDVAMTSQGFRLARFVDDFVIMCATQDEAERALNFAQQQLRVLRLELNAEKTRIASYANGIEFLGASLAPRAKGQRLGEGLVDFADAERVLRDAMRNARQRVRRKIERGKVEG</sequence>
<dbReference type="CDD" id="cd01651">
    <property type="entry name" value="RT_G2_intron"/>
    <property type="match status" value="1"/>
</dbReference>
<dbReference type="RefSeq" id="WP_012121172.1">
    <property type="nucleotide sequence ID" value="NC_009767.1"/>
</dbReference>
<keyword evidence="3" id="KW-0808">Transferase</keyword>
<evidence type="ECO:0000313" key="3">
    <source>
        <dbReference type="EMBL" id="ABU58748.1"/>
    </source>
</evidence>
<keyword evidence="3" id="KW-0695">RNA-directed DNA polymerase</keyword>
<dbReference type="PANTHER" id="PTHR34047">
    <property type="entry name" value="NUCLEAR INTRON MATURASE 1, MITOCHONDRIAL-RELATED"/>
    <property type="match status" value="1"/>
</dbReference>
<dbReference type="InterPro" id="IPR043502">
    <property type="entry name" value="DNA/RNA_pol_sf"/>
</dbReference>
<keyword evidence="3" id="KW-0548">Nucleotidyltransferase</keyword>
<dbReference type="InterPro" id="IPR000477">
    <property type="entry name" value="RT_dom"/>
</dbReference>
<dbReference type="EMBL" id="CP000804">
    <property type="protein sequence ID" value="ABU58748.1"/>
    <property type="molecule type" value="Genomic_DNA"/>
</dbReference>
<dbReference type="Proteomes" id="UP000000263">
    <property type="component" value="Chromosome"/>
</dbReference>
<dbReference type="HOGENOM" id="CLU_013584_2_0_0"/>
<dbReference type="KEGG" id="rca:Rcas_2677"/>
<feature type="coiled-coil region" evidence="1">
    <location>
        <begin position="360"/>
        <end position="387"/>
    </location>
</feature>
<reference evidence="3 4" key="1">
    <citation type="submission" date="2007-08" db="EMBL/GenBank/DDBJ databases">
        <title>Complete sequence of Roseiflexus castenholzii DSM 13941.</title>
        <authorList>
            <consortium name="US DOE Joint Genome Institute"/>
            <person name="Copeland A."/>
            <person name="Lucas S."/>
            <person name="Lapidus A."/>
            <person name="Barry K."/>
            <person name="Glavina del Rio T."/>
            <person name="Dalin E."/>
            <person name="Tice H."/>
            <person name="Pitluck S."/>
            <person name="Thompson L.S."/>
            <person name="Brettin T."/>
            <person name="Bruce D."/>
            <person name="Detter J.C."/>
            <person name="Han C."/>
            <person name="Tapia R."/>
            <person name="Schmutz J."/>
            <person name="Larimer F."/>
            <person name="Land M."/>
            <person name="Hauser L."/>
            <person name="Kyrpides N."/>
            <person name="Mikhailova N."/>
            <person name="Bryant D.A."/>
            <person name="Hanada S."/>
            <person name="Tsukatani Y."/>
            <person name="Richardson P."/>
        </authorList>
    </citation>
    <scope>NUCLEOTIDE SEQUENCE [LARGE SCALE GENOMIC DNA]</scope>
    <source>
        <strain evidence="4">DSM 13941 / HLO8</strain>
    </source>
</reference>
<dbReference type="GO" id="GO:0003964">
    <property type="term" value="F:RNA-directed DNA polymerase activity"/>
    <property type="evidence" value="ECO:0007669"/>
    <property type="project" value="UniProtKB-KW"/>
</dbReference>
<dbReference type="PANTHER" id="PTHR34047:SF8">
    <property type="entry name" value="PROTEIN YKFC"/>
    <property type="match status" value="1"/>
</dbReference>
<dbReference type="PROSITE" id="PS50878">
    <property type="entry name" value="RT_POL"/>
    <property type="match status" value="1"/>
</dbReference>
<organism evidence="3 4">
    <name type="scientific">Roseiflexus castenholzii (strain DSM 13941 / HLO8)</name>
    <dbReference type="NCBI Taxonomy" id="383372"/>
    <lineage>
        <taxon>Bacteria</taxon>
        <taxon>Bacillati</taxon>
        <taxon>Chloroflexota</taxon>
        <taxon>Chloroflexia</taxon>
        <taxon>Chloroflexales</taxon>
        <taxon>Roseiflexineae</taxon>
        <taxon>Roseiflexaceae</taxon>
        <taxon>Roseiflexus</taxon>
    </lineage>
</organism>
<dbReference type="Pfam" id="PF00078">
    <property type="entry name" value="RVT_1"/>
    <property type="match status" value="1"/>
</dbReference>
<gene>
    <name evidence="3" type="ordered locus">Rcas_2677</name>
</gene>
<dbReference type="AlphaFoldDB" id="A7NMI6"/>
<proteinExistence type="predicted"/>
<accession>A7NMI6</accession>
<dbReference type="STRING" id="383372.Rcas_2677"/>